<evidence type="ECO:0000313" key="7">
    <source>
        <dbReference type="RefSeq" id="XP_022153982.1"/>
    </source>
</evidence>
<dbReference type="AlphaFoldDB" id="A0A6J1DMB9"/>
<feature type="region of interest" description="Disordered" evidence="4">
    <location>
        <begin position="1"/>
        <end position="23"/>
    </location>
</feature>
<dbReference type="RefSeq" id="XP_022153982.1">
    <property type="nucleotide sequence ID" value="XM_022298290.1"/>
</dbReference>
<dbReference type="KEGG" id="mcha:111021359"/>
<feature type="compositionally biased region" description="Basic and acidic residues" evidence="4">
    <location>
        <begin position="198"/>
        <end position="212"/>
    </location>
</feature>
<evidence type="ECO:0000313" key="5">
    <source>
        <dbReference type="Proteomes" id="UP000504603"/>
    </source>
</evidence>
<dbReference type="RefSeq" id="XP_022153981.1">
    <property type="nucleotide sequence ID" value="XM_022298289.1"/>
</dbReference>
<dbReference type="Proteomes" id="UP000504603">
    <property type="component" value="Unplaced"/>
</dbReference>
<evidence type="ECO:0000313" key="6">
    <source>
        <dbReference type="RefSeq" id="XP_022153981.1"/>
    </source>
</evidence>
<feature type="compositionally biased region" description="Basic and acidic residues" evidence="4">
    <location>
        <begin position="670"/>
        <end position="684"/>
    </location>
</feature>
<protein>
    <submittedName>
        <fullName evidence="6 7">Uncharacterized protein LOC111021359</fullName>
    </submittedName>
</protein>
<evidence type="ECO:0000256" key="1">
    <source>
        <dbReference type="ARBA" id="ARBA00023015"/>
    </source>
</evidence>
<feature type="region of interest" description="Disordered" evidence="4">
    <location>
        <begin position="1022"/>
        <end position="1044"/>
    </location>
</feature>
<dbReference type="SUPFAM" id="SSF46689">
    <property type="entry name" value="Homeodomain-like"/>
    <property type="match status" value="1"/>
</dbReference>
<keyword evidence="3" id="KW-0539">Nucleus</keyword>
<feature type="compositionally biased region" description="Polar residues" evidence="4">
    <location>
        <begin position="64"/>
        <end position="76"/>
    </location>
</feature>
<proteinExistence type="predicted"/>
<feature type="region of interest" description="Disordered" evidence="4">
    <location>
        <begin position="198"/>
        <end position="219"/>
    </location>
</feature>
<dbReference type="GO" id="GO:0003712">
    <property type="term" value="F:transcription coregulator activity"/>
    <property type="evidence" value="ECO:0007669"/>
    <property type="project" value="TreeGrafter"/>
</dbReference>
<accession>A0A6J1DMB9</accession>
<dbReference type="GeneID" id="111021359"/>
<dbReference type="GO" id="GO:0006355">
    <property type="term" value="P:regulation of DNA-templated transcription"/>
    <property type="evidence" value="ECO:0007669"/>
    <property type="project" value="TreeGrafter"/>
</dbReference>
<evidence type="ECO:0000256" key="3">
    <source>
        <dbReference type="ARBA" id="ARBA00023242"/>
    </source>
</evidence>
<feature type="compositionally biased region" description="Basic and acidic residues" evidence="4">
    <location>
        <begin position="38"/>
        <end position="55"/>
    </location>
</feature>
<evidence type="ECO:0000256" key="4">
    <source>
        <dbReference type="SAM" id="MobiDB-lite"/>
    </source>
</evidence>
<feature type="compositionally biased region" description="Polar residues" evidence="4">
    <location>
        <begin position="1022"/>
        <end position="1033"/>
    </location>
</feature>
<keyword evidence="5" id="KW-1185">Reference proteome</keyword>
<reference evidence="6 7" key="1">
    <citation type="submission" date="2025-04" db="UniProtKB">
        <authorList>
            <consortium name="RefSeq"/>
        </authorList>
    </citation>
    <scope>IDENTIFICATION</scope>
    <source>
        <strain evidence="6 7">OHB3-1</strain>
    </source>
</reference>
<gene>
    <name evidence="6 7" type="primary">LOC111021359</name>
</gene>
<evidence type="ECO:0000256" key="2">
    <source>
        <dbReference type="ARBA" id="ARBA00023163"/>
    </source>
</evidence>
<dbReference type="OrthoDB" id="49309at2759"/>
<feature type="region of interest" description="Disordered" evidence="4">
    <location>
        <begin position="1141"/>
        <end position="1190"/>
    </location>
</feature>
<feature type="region of interest" description="Disordered" evidence="4">
    <location>
        <begin position="38"/>
        <end position="99"/>
    </location>
</feature>
<feature type="compositionally biased region" description="Acidic residues" evidence="4">
    <location>
        <begin position="1141"/>
        <end position="1173"/>
    </location>
</feature>
<sequence>MKLSNLDDKVHNHVTGDSEQDKEIVREITDSFMKTCEKELQKSGSKNHKENKEALNMEPEIETGQVQDNRSSTGTDANDIMTEEVSCKPPQKPSVELDDEDAICTRTRARYSLANFTLDELENFLQETDDEDDLQNVDDEEEYRKFLVAVLQDGDGGSKSQGNATVEDEDEDNDADFEIELEEALESDVDEITRDLTQKENNRAVRRPETRQNKRLKASVQNGKRHLGLAKRPLRPLLPILPNEPITSFSSHDGKTMATWNAHTCRSSVNKDNLINGFTPNQIGQLYYLIHEHVQLLIQVFSICICDSSRQHIASQVHGLISEMLHNRNEVLAWKKNPFPSICFDFPSVYSSIPDEVPNSFPVQRTLLSNNFCNGHVVCSAQQTYQRVGSQTSDKGRDSVSSRQVIEGSSWAPFVSGPVLSTLDVAPLHLSGSYLDNVYNVIQEYRRRRLESTSDTPLEREPLFPLPSLHAFPGVNCEVLPENISSSVNTKALSPSQQPPKKTLAATLVESTKKQSVAMVLKEIAKLAQQFFPLFNPALFPHKPPPAAVVNRVLFTDAEDELLALGLMEYNTDWKAIQQRFLPCKSRHQIFVRQKNRCSSKAPENPIKAVRRMKTSPLTVEEITRIQEGLKIYKSDWMSVWQYVVPYRDPSLLPRQWRIALGIQKSYKQDPEKKEKRRLYESTRRKLKAANLDSESENTGRINNSRCGNVDNDGTPFVNEAFVADWRPGTSSGLSCSNLTDGNLPSDILPQKDIQSREQSNKSESGDMQIQKKNVHWFSSGSKYSEPPSSISTTTRHVTSNTNAQNLGVSDVKANASNSPIYSRNYRARKCNSSHLVKLAPDLPPVNLPPSVRVVPQSFFKGSMFGAPGKAFVAKSSNDKEISQVADTVSGRLNKSNPLNDTNNSIPLMEDAYKLNVEECRANNDKSTEGERGTDSDLHMHPLLFRASDDGSVPYYPLNCSSGSSDSFSFFSGNQPQLNLSLFYNPQPEYHIGFEKLLKSKKFTSSSRGIDFHPLLQRTDDINQNQPSVSNGKFTRGTEPTKHGDKTYGLDLEMHLSSTSNKETVPGNRVFTAHDQLKSTAAARNSEALENLHNSHLHVETCQRTNDKGSLVSDAHPLVLLSVDNSSDDVDEHSHPGIIMEQEELSDTDEEVEENVEFECEEMADSEGEDGSDCEPSTDLQHKRDIQSAG</sequence>
<keyword evidence="2" id="KW-0804">Transcription</keyword>
<dbReference type="InterPro" id="IPR052435">
    <property type="entry name" value="YY1-Transcr_Regul"/>
</dbReference>
<keyword evidence="1" id="KW-0805">Transcription regulation</keyword>
<feature type="region of interest" description="Disordered" evidence="4">
    <location>
        <begin position="670"/>
        <end position="708"/>
    </location>
</feature>
<dbReference type="PANTHER" id="PTHR16088">
    <property type="entry name" value="YY1 ASSOCIATED PROTEIN-RELATED"/>
    <property type="match status" value="1"/>
</dbReference>
<feature type="region of interest" description="Disordered" evidence="4">
    <location>
        <begin position="152"/>
        <end position="173"/>
    </location>
</feature>
<feature type="compositionally biased region" description="Polar residues" evidence="4">
    <location>
        <begin position="697"/>
        <end position="707"/>
    </location>
</feature>
<dbReference type="GO" id="GO:0005634">
    <property type="term" value="C:nucleus"/>
    <property type="evidence" value="ECO:0007669"/>
    <property type="project" value="TreeGrafter"/>
</dbReference>
<dbReference type="InterPro" id="IPR009057">
    <property type="entry name" value="Homeodomain-like_sf"/>
</dbReference>
<name>A0A6J1DMB9_MOMCH</name>
<dbReference type="PANTHER" id="PTHR16088:SF3">
    <property type="entry name" value="GON-4-LIKE PROTEIN"/>
    <property type="match status" value="1"/>
</dbReference>
<feature type="compositionally biased region" description="Basic and acidic residues" evidence="4">
    <location>
        <begin position="1180"/>
        <end position="1190"/>
    </location>
</feature>
<organism evidence="5 6">
    <name type="scientific">Momordica charantia</name>
    <name type="common">Bitter gourd</name>
    <name type="synonym">Balsam pear</name>
    <dbReference type="NCBI Taxonomy" id="3673"/>
    <lineage>
        <taxon>Eukaryota</taxon>
        <taxon>Viridiplantae</taxon>
        <taxon>Streptophyta</taxon>
        <taxon>Embryophyta</taxon>
        <taxon>Tracheophyta</taxon>
        <taxon>Spermatophyta</taxon>
        <taxon>Magnoliopsida</taxon>
        <taxon>eudicotyledons</taxon>
        <taxon>Gunneridae</taxon>
        <taxon>Pentapetalae</taxon>
        <taxon>rosids</taxon>
        <taxon>fabids</taxon>
        <taxon>Cucurbitales</taxon>
        <taxon>Cucurbitaceae</taxon>
        <taxon>Momordiceae</taxon>
        <taxon>Momordica</taxon>
    </lineage>
</organism>